<sequence>MRNKRANHKPVRKAKAVCKVGAANVSAMIQEVYIAATSISFIFIILGLWGNPNIVYAVYRKKSLQTKCGFITGLIAAIETIFLYFEFFHAVQIVSEWAMLKSKCLKMILFYVVITTTQNFIICPLGCE</sequence>
<dbReference type="Proteomes" id="UP000298663">
    <property type="component" value="Unassembled WGS sequence"/>
</dbReference>
<organism evidence="2 3">
    <name type="scientific">Steinernema carpocapsae</name>
    <name type="common">Entomopathogenic nematode</name>
    <dbReference type="NCBI Taxonomy" id="34508"/>
    <lineage>
        <taxon>Eukaryota</taxon>
        <taxon>Metazoa</taxon>
        <taxon>Ecdysozoa</taxon>
        <taxon>Nematoda</taxon>
        <taxon>Chromadorea</taxon>
        <taxon>Rhabditida</taxon>
        <taxon>Tylenchina</taxon>
        <taxon>Panagrolaimomorpha</taxon>
        <taxon>Strongyloidoidea</taxon>
        <taxon>Steinernematidae</taxon>
        <taxon>Steinernema</taxon>
    </lineage>
</organism>
<dbReference type="InterPro" id="IPR019424">
    <property type="entry name" value="7TM_GPCR_Srsx"/>
</dbReference>
<keyword evidence="1" id="KW-0812">Transmembrane</keyword>
<feature type="transmembrane region" description="Helical" evidence="1">
    <location>
        <begin position="70"/>
        <end position="87"/>
    </location>
</feature>
<protein>
    <recommendedName>
        <fullName evidence="4">G-protein coupled receptors family 1 profile domain-containing protein</fullName>
    </recommendedName>
</protein>
<reference evidence="2 3" key="2">
    <citation type="journal article" date="2019" name="G3 (Bethesda)">
        <title>Hybrid Assembly of the Genome of the Entomopathogenic Nematode Steinernema carpocapsae Identifies the X-Chromosome.</title>
        <authorList>
            <person name="Serra L."/>
            <person name="Macchietto M."/>
            <person name="Macias-Munoz A."/>
            <person name="McGill C.J."/>
            <person name="Rodriguez I.M."/>
            <person name="Rodriguez B."/>
            <person name="Murad R."/>
            <person name="Mortazavi A."/>
        </authorList>
    </citation>
    <scope>NUCLEOTIDE SEQUENCE [LARGE SCALE GENOMIC DNA]</scope>
    <source>
        <strain evidence="2 3">ALL</strain>
    </source>
</reference>
<dbReference type="EMBL" id="AZBU02000010">
    <property type="protein sequence ID" value="TKR63565.1"/>
    <property type="molecule type" value="Genomic_DNA"/>
</dbReference>
<evidence type="ECO:0008006" key="4">
    <source>
        <dbReference type="Google" id="ProtNLM"/>
    </source>
</evidence>
<keyword evidence="3" id="KW-1185">Reference proteome</keyword>
<evidence type="ECO:0000256" key="1">
    <source>
        <dbReference type="SAM" id="Phobius"/>
    </source>
</evidence>
<proteinExistence type="predicted"/>
<dbReference type="Pfam" id="PF10320">
    <property type="entry name" value="7TM_GPCR_Srsx"/>
    <property type="match status" value="1"/>
</dbReference>
<dbReference type="Gene3D" id="1.20.1070.10">
    <property type="entry name" value="Rhodopsin 7-helix transmembrane proteins"/>
    <property type="match status" value="1"/>
</dbReference>
<feature type="transmembrane region" description="Helical" evidence="1">
    <location>
        <begin position="108"/>
        <end position="127"/>
    </location>
</feature>
<dbReference type="AlphaFoldDB" id="A0A4V6XVQ6"/>
<comment type="caution">
    <text evidence="2">The sequence shown here is derived from an EMBL/GenBank/DDBJ whole genome shotgun (WGS) entry which is preliminary data.</text>
</comment>
<evidence type="ECO:0000313" key="2">
    <source>
        <dbReference type="EMBL" id="TKR63565.1"/>
    </source>
</evidence>
<keyword evidence="1" id="KW-0472">Membrane</keyword>
<name>A0A4V6XVQ6_STECR</name>
<gene>
    <name evidence="2" type="ORF">L596_027378</name>
</gene>
<reference evidence="2 3" key="1">
    <citation type="journal article" date="2015" name="Genome Biol.">
        <title>Comparative genomics of Steinernema reveals deeply conserved gene regulatory networks.</title>
        <authorList>
            <person name="Dillman A.R."/>
            <person name="Macchietto M."/>
            <person name="Porter C.F."/>
            <person name="Rogers A."/>
            <person name="Williams B."/>
            <person name="Antoshechkin I."/>
            <person name="Lee M.M."/>
            <person name="Goodwin Z."/>
            <person name="Lu X."/>
            <person name="Lewis E.E."/>
            <person name="Goodrich-Blair H."/>
            <person name="Stock S.P."/>
            <person name="Adams B.J."/>
            <person name="Sternberg P.W."/>
            <person name="Mortazavi A."/>
        </authorList>
    </citation>
    <scope>NUCLEOTIDE SEQUENCE [LARGE SCALE GENOMIC DNA]</scope>
    <source>
        <strain evidence="2 3">ALL</strain>
    </source>
</reference>
<keyword evidence="1" id="KW-1133">Transmembrane helix</keyword>
<evidence type="ECO:0000313" key="3">
    <source>
        <dbReference type="Proteomes" id="UP000298663"/>
    </source>
</evidence>
<feature type="transmembrane region" description="Helical" evidence="1">
    <location>
        <begin position="32"/>
        <end position="50"/>
    </location>
</feature>
<accession>A0A4V6XVQ6</accession>